<name>A0ABV7B6A3_9GAMM</name>
<protein>
    <submittedName>
        <fullName evidence="1">Uncharacterized protein</fullName>
    </submittedName>
</protein>
<reference evidence="2" key="1">
    <citation type="journal article" date="2019" name="Int. J. Syst. Evol. Microbiol.">
        <title>The Global Catalogue of Microorganisms (GCM) 10K type strain sequencing project: providing services to taxonomists for standard genome sequencing and annotation.</title>
        <authorList>
            <consortium name="The Broad Institute Genomics Platform"/>
            <consortium name="The Broad Institute Genome Sequencing Center for Infectious Disease"/>
            <person name="Wu L."/>
            <person name="Ma J."/>
        </authorList>
    </citation>
    <scope>NUCLEOTIDE SEQUENCE [LARGE SCALE GENOMIC DNA]</scope>
    <source>
        <strain evidence="2">KCTC 52660</strain>
    </source>
</reference>
<comment type="caution">
    <text evidence="1">The sequence shown here is derived from an EMBL/GenBank/DDBJ whole genome shotgun (WGS) entry which is preliminary data.</text>
</comment>
<dbReference type="Proteomes" id="UP001595386">
    <property type="component" value="Unassembled WGS sequence"/>
</dbReference>
<evidence type="ECO:0000313" key="1">
    <source>
        <dbReference type="EMBL" id="MFC2992961.1"/>
    </source>
</evidence>
<evidence type="ECO:0000313" key="2">
    <source>
        <dbReference type="Proteomes" id="UP001595386"/>
    </source>
</evidence>
<organism evidence="1 2">
    <name type="scientific">Halomonas tibetensis</name>
    <dbReference type="NCBI Taxonomy" id="2259590"/>
    <lineage>
        <taxon>Bacteria</taxon>
        <taxon>Pseudomonadati</taxon>
        <taxon>Pseudomonadota</taxon>
        <taxon>Gammaproteobacteria</taxon>
        <taxon>Oceanospirillales</taxon>
        <taxon>Halomonadaceae</taxon>
        <taxon>Halomonas</taxon>
    </lineage>
</organism>
<dbReference type="EMBL" id="JBHRSQ010000017">
    <property type="protein sequence ID" value="MFC2992961.1"/>
    <property type="molecule type" value="Genomic_DNA"/>
</dbReference>
<keyword evidence="2" id="KW-1185">Reference proteome</keyword>
<accession>A0ABV7B6A3</accession>
<dbReference type="RefSeq" id="WP_379760140.1">
    <property type="nucleotide sequence ID" value="NZ_JBHRSQ010000017.1"/>
</dbReference>
<gene>
    <name evidence="1" type="ORF">ACFODV_13040</name>
</gene>
<proteinExistence type="predicted"/>
<sequence>MPTPSELSALMFHADPMGTCCRENDAFDEYDRIAFELAERLEEGEISDVALHAVLSEWFDDDLVERADLAGVIEALESVSTRTGESP</sequence>